<accession>A0A255XYF0</accession>
<name>A0A255XYF0_9PROT</name>
<evidence type="ECO:0000313" key="2">
    <source>
        <dbReference type="EMBL" id="OYQ22039.1"/>
    </source>
</evidence>
<dbReference type="SUPFAM" id="SSF54909">
    <property type="entry name" value="Dimeric alpha+beta barrel"/>
    <property type="match status" value="1"/>
</dbReference>
<dbReference type="Proteomes" id="UP000216361">
    <property type="component" value="Unassembled WGS sequence"/>
</dbReference>
<reference evidence="2 3" key="1">
    <citation type="submission" date="2017-07" db="EMBL/GenBank/DDBJ databases">
        <title>Elstera cyanobacteriorum sp. nov., a novel bacterium isolated from cyanobacterial aggregates in a eutrophic lake.</title>
        <authorList>
            <person name="Cai H."/>
        </authorList>
    </citation>
    <scope>NUCLEOTIDE SEQUENCE [LARGE SCALE GENOMIC DNA]</scope>
    <source>
        <strain evidence="2 3">TH019</strain>
    </source>
</reference>
<sequence length="149" mass="16658">MDDMRRKLLLAPLLALTLGTVARAEGLVLSEREGSDGTTFIDQLKAEETGPIVLINLFDVAPEDAADFHTRWTAAADVLRRKPGFVTTTLHRAVGASRLWLNRAEWRSLQDFRAAMRSDDFLAIAKTMKQQGFRRIYTAEPTQGPLSFP</sequence>
<dbReference type="InterPro" id="IPR011008">
    <property type="entry name" value="Dimeric_a/b-barrel"/>
</dbReference>
<evidence type="ECO:0000313" key="3">
    <source>
        <dbReference type="Proteomes" id="UP000216361"/>
    </source>
</evidence>
<dbReference type="Pfam" id="PF03992">
    <property type="entry name" value="ABM"/>
    <property type="match status" value="1"/>
</dbReference>
<organism evidence="2 3">
    <name type="scientific">Elstera cyanobacteriorum</name>
    <dbReference type="NCBI Taxonomy" id="2022747"/>
    <lineage>
        <taxon>Bacteria</taxon>
        <taxon>Pseudomonadati</taxon>
        <taxon>Pseudomonadota</taxon>
        <taxon>Alphaproteobacteria</taxon>
        <taxon>Rhodospirillales</taxon>
        <taxon>Rhodospirillaceae</taxon>
        <taxon>Elstera</taxon>
    </lineage>
</organism>
<dbReference type="EMBL" id="NOXS01000016">
    <property type="protein sequence ID" value="OYQ22039.1"/>
    <property type="molecule type" value="Genomic_DNA"/>
</dbReference>
<dbReference type="PROSITE" id="PS51725">
    <property type="entry name" value="ABM"/>
    <property type="match status" value="1"/>
</dbReference>
<dbReference type="Gene3D" id="3.30.70.100">
    <property type="match status" value="1"/>
</dbReference>
<keyword evidence="3" id="KW-1185">Reference proteome</keyword>
<feature type="domain" description="ABM" evidence="1">
    <location>
        <begin position="52"/>
        <end position="146"/>
    </location>
</feature>
<dbReference type="AlphaFoldDB" id="A0A255XYF0"/>
<dbReference type="OrthoDB" id="1494517at2"/>
<dbReference type="InterPro" id="IPR007138">
    <property type="entry name" value="ABM_dom"/>
</dbReference>
<comment type="caution">
    <text evidence="2">The sequence shown here is derived from an EMBL/GenBank/DDBJ whole genome shotgun (WGS) entry which is preliminary data.</text>
</comment>
<protein>
    <recommendedName>
        <fullName evidence="1">ABM domain-containing protein</fullName>
    </recommendedName>
</protein>
<proteinExistence type="predicted"/>
<evidence type="ECO:0000259" key="1">
    <source>
        <dbReference type="PROSITE" id="PS51725"/>
    </source>
</evidence>
<gene>
    <name evidence="2" type="ORF">CHR90_00710</name>
</gene>